<sequence>MGFTWAPAFAGETAIGSHSPASLGFANSIFVSNRPRERCPPPRAMLSRAMVETLSHKEARRITLAAQGFAEKRPAKPTRRHLAATIERLALLQIDSVNVVSRSHYLPLFSRLGAYPRPLLEDLAWGKTPTLFEYWGHEASLMPLDLHPLLRWRMEDARAGVGVWGNVAQFLASHRPFIDKALEAIRERGPLSAGELGLGERGQSGWWGWSEAKRATECLFWAGELTTATRRGTFERVYALPETVLPKAIWSAPTPPRDEAHRVLLRRAARAMGVATERDLRDYFRMGLADARRGVAELVEAGDLIPVEVQGWDQPAYLTPDALRPRAVRANALLSPFDNLIWFRERAERLFDIRIRLEIYTPAHKRTHGYYVLPFLQGEAITARVDLKADRKAGVLRVLSAHREPAANARTAPLLAAELKLMAGWLGLAGVAVADSGDLAAALAVETASD</sequence>
<reference evidence="1" key="1">
    <citation type="submission" date="2008-01" db="EMBL/GenBank/DDBJ databases">
        <title>Complete sequence of chromosome of Caulobacter sp. K31.</title>
        <authorList>
            <consortium name="US DOE Joint Genome Institute"/>
            <person name="Copeland A."/>
            <person name="Lucas S."/>
            <person name="Lapidus A."/>
            <person name="Barry K."/>
            <person name="Glavina del Rio T."/>
            <person name="Dalin E."/>
            <person name="Tice H."/>
            <person name="Pitluck S."/>
            <person name="Bruce D."/>
            <person name="Goodwin L."/>
            <person name="Thompson L.S."/>
            <person name="Brettin T."/>
            <person name="Detter J.C."/>
            <person name="Han C."/>
            <person name="Schmutz J."/>
            <person name="Larimer F."/>
            <person name="Land M."/>
            <person name="Hauser L."/>
            <person name="Kyrpides N."/>
            <person name="Kim E."/>
            <person name="Stephens C."/>
            <person name="Richardson P."/>
        </authorList>
    </citation>
    <scope>NUCLEOTIDE SEQUENCE [LARGE SCALE GENOMIC DNA]</scope>
    <source>
        <strain evidence="1">K31</strain>
    </source>
</reference>
<dbReference type="EMBL" id="CP000927">
    <property type="protein sequence ID" value="ABZ71872.1"/>
    <property type="molecule type" value="Genomic_DNA"/>
</dbReference>
<dbReference type="InterPro" id="IPR009351">
    <property type="entry name" value="AlkZ-like"/>
</dbReference>
<dbReference type="STRING" id="366602.Caul_2745"/>
<organism evidence="1">
    <name type="scientific">Caulobacter sp. (strain K31)</name>
    <dbReference type="NCBI Taxonomy" id="366602"/>
    <lineage>
        <taxon>Bacteria</taxon>
        <taxon>Pseudomonadati</taxon>
        <taxon>Pseudomonadota</taxon>
        <taxon>Alphaproteobacteria</taxon>
        <taxon>Caulobacterales</taxon>
        <taxon>Caulobacteraceae</taxon>
        <taxon>Caulobacter</taxon>
    </lineage>
</organism>
<dbReference type="eggNOG" id="COG3214">
    <property type="taxonomic scope" value="Bacteria"/>
</dbReference>
<protein>
    <recommendedName>
        <fullName evidence="2">Cytoplasmic protein</fullName>
    </recommendedName>
</protein>
<evidence type="ECO:0000313" key="1">
    <source>
        <dbReference type="EMBL" id="ABZ71872.1"/>
    </source>
</evidence>
<accession>B0SYC5</accession>
<name>B0SYC5_CAUSK</name>
<dbReference type="HOGENOM" id="CLU_043035_1_0_5"/>
<proteinExistence type="predicted"/>
<dbReference type="KEGG" id="cak:Caul_2745"/>
<dbReference type="Pfam" id="PF06224">
    <property type="entry name" value="AlkZ-like"/>
    <property type="match status" value="1"/>
</dbReference>
<gene>
    <name evidence="1" type="ordered locus">Caul_2745</name>
</gene>
<dbReference type="AlphaFoldDB" id="B0SYC5"/>
<dbReference type="PANTHER" id="PTHR30528:SF0">
    <property type="entry name" value="CYTOPLASMIC PROTEIN"/>
    <property type="match status" value="1"/>
</dbReference>
<evidence type="ECO:0008006" key="2">
    <source>
        <dbReference type="Google" id="ProtNLM"/>
    </source>
</evidence>
<dbReference type="PANTHER" id="PTHR30528">
    <property type="entry name" value="CYTOPLASMIC PROTEIN"/>
    <property type="match status" value="1"/>
</dbReference>